<dbReference type="Proteomes" id="UP000464718">
    <property type="component" value="Chromosome ii"/>
</dbReference>
<organism evidence="7 13">
    <name type="scientific">Vibrio parahaemolyticus</name>
    <dbReference type="NCBI Taxonomy" id="670"/>
    <lineage>
        <taxon>Bacteria</taxon>
        <taxon>Pseudomonadati</taxon>
        <taxon>Pseudomonadota</taxon>
        <taxon>Gammaproteobacteria</taxon>
        <taxon>Vibrionales</taxon>
        <taxon>Vibrionaceae</taxon>
        <taxon>Vibrio</taxon>
    </lineage>
</organism>
<keyword evidence="2" id="KW-0732">Signal</keyword>
<dbReference type="EMBL" id="JAUHGG010000002">
    <property type="protein sequence ID" value="MDS1820164.1"/>
    <property type="molecule type" value="Genomic_DNA"/>
</dbReference>
<feature type="domain" description="Pilus formation protein N-terminal" evidence="4">
    <location>
        <begin position="27"/>
        <end position="94"/>
    </location>
</feature>
<reference evidence="8 12" key="2">
    <citation type="submission" date="2018-12" db="EMBL/GenBank/DDBJ databases">
        <title>Genomic insights into the evolutionary origins and pathogenicity of five Vibrio parahaemolyticus strains isolated from the shrimp with acute hepatopancreatic necrosis disease (AHPND).</title>
        <authorList>
            <person name="Yang Q."/>
            <person name="Dong X."/>
            <person name="Xie G."/>
            <person name="Fu S."/>
            <person name="Zou P."/>
            <person name="Sun J."/>
            <person name="Wang Y."/>
            <person name="Huang J."/>
        </authorList>
    </citation>
    <scope>NUCLEOTIDE SEQUENCE [LARGE SCALE GENOMIC DNA]</scope>
    <source>
        <strain evidence="8 12">20160303005-1</strain>
    </source>
</reference>
<dbReference type="GeneID" id="1191410"/>
<dbReference type="InterPro" id="IPR050810">
    <property type="entry name" value="Bact_Secretion_Sys_Channel"/>
</dbReference>
<proteinExistence type="inferred from homology"/>
<comment type="similarity">
    <text evidence="1">Belongs to the bacterial secretin family.</text>
</comment>
<evidence type="ECO:0000313" key="7">
    <source>
        <dbReference type="EMBL" id="NMU87557.1"/>
    </source>
</evidence>
<feature type="chain" id="PRO_5015036474" evidence="2">
    <location>
        <begin position="24"/>
        <end position="447"/>
    </location>
</feature>
<dbReference type="RefSeq" id="WP_005454128.1">
    <property type="nucleotide sequence ID" value="NZ_CABMHD010000003.1"/>
</dbReference>
<reference evidence="9 11" key="3">
    <citation type="submission" date="2019-08" db="EMBL/GenBank/DDBJ databases">
        <title>Emerging of two pre-pandemic pathogenic O4:KUT lineages of Vibrio parahaemolyticus in coastal eastern China.</title>
        <authorList>
            <person name="Yu H."/>
        </authorList>
    </citation>
    <scope>NUCLEOTIDE SEQUENCE [LARGE SCALE GENOMIC DNA]</scope>
    <source>
        <strain evidence="9 11">HZ17-383</strain>
    </source>
</reference>
<dbReference type="PANTHER" id="PTHR30332:SF17">
    <property type="entry name" value="TYPE IV PILIATION SYSTEM PROTEIN DR_0774-RELATED"/>
    <property type="match status" value="1"/>
</dbReference>
<dbReference type="AlphaFoldDB" id="A0A0D8WQI5"/>
<dbReference type="EMBL" id="CP034299">
    <property type="protein sequence ID" value="QHH12678.1"/>
    <property type="molecule type" value="Genomic_DNA"/>
</dbReference>
<feature type="signal peptide" evidence="2">
    <location>
        <begin position="1"/>
        <end position="23"/>
    </location>
</feature>
<dbReference type="GO" id="GO:0015627">
    <property type="term" value="C:type II protein secretion system complex"/>
    <property type="evidence" value="ECO:0007669"/>
    <property type="project" value="TreeGrafter"/>
</dbReference>
<feature type="domain" description="Type II/III secretion system secretin-like" evidence="3">
    <location>
        <begin position="250"/>
        <end position="402"/>
    </location>
</feature>
<dbReference type="OMA" id="EPNISML"/>
<protein>
    <submittedName>
        <fullName evidence="7">General secretion pathway protein GspD</fullName>
    </submittedName>
    <submittedName>
        <fullName evidence="6">Pilus assembly protein N-terminal domain-containing protein</fullName>
    </submittedName>
</protein>
<evidence type="ECO:0000313" key="13">
    <source>
        <dbReference type="Proteomes" id="UP000518904"/>
    </source>
</evidence>
<evidence type="ECO:0000313" key="11">
    <source>
        <dbReference type="Proteomes" id="UP000321504"/>
    </source>
</evidence>
<dbReference type="Pfam" id="PF00263">
    <property type="entry name" value="Secretin"/>
    <property type="match status" value="1"/>
</dbReference>
<dbReference type="Proteomes" id="UP000321504">
    <property type="component" value="Unassembled WGS sequence"/>
</dbReference>
<reference evidence="5" key="1">
    <citation type="journal article" date="2018" name="Genome Biol.">
        <title>SKESA: strategic k-mer extension for scrupulous assemblies.</title>
        <authorList>
            <person name="Souvorov A."/>
            <person name="Agarwala R."/>
            <person name="Lipman D.J."/>
        </authorList>
    </citation>
    <scope>NUCLEOTIDE SEQUENCE</scope>
    <source>
        <strain evidence="5">1930</strain>
    </source>
</reference>
<evidence type="ECO:0000313" key="12">
    <source>
        <dbReference type="Proteomes" id="UP000464718"/>
    </source>
</evidence>
<evidence type="ECO:0000313" key="9">
    <source>
        <dbReference type="EMBL" id="TXN17932.1"/>
    </source>
</evidence>
<dbReference type="Proteomes" id="UP000856022">
    <property type="component" value="Unassembled WGS sequence"/>
</dbReference>
<reference evidence="10" key="6">
    <citation type="submission" date="2022-12" db="EMBL/GenBank/DDBJ databases">
        <title>Vibrio parahaemolyticus become highly virulent by producing novel Tc toxins.</title>
        <authorList>
            <person name="Yang F."/>
            <person name="You Y."/>
            <person name="Lai Q."/>
            <person name="Xu L."/>
            <person name="Li F."/>
        </authorList>
    </citation>
    <scope>NUCLEOTIDE SEQUENCE</scope>
    <source>
        <strain evidence="10">Vp-HL-202005</strain>
    </source>
</reference>
<evidence type="ECO:0000256" key="2">
    <source>
        <dbReference type="SAM" id="SignalP"/>
    </source>
</evidence>
<evidence type="ECO:0000313" key="6">
    <source>
        <dbReference type="EMBL" id="MDS1820164.1"/>
    </source>
</evidence>
<dbReference type="EMBL" id="CP114195">
    <property type="protein sequence ID" value="WAT92860.1"/>
    <property type="molecule type" value="Genomic_DNA"/>
</dbReference>
<evidence type="ECO:0000259" key="3">
    <source>
        <dbReference type="Pfam" id="PF00263"/>
    </source>
</evidence>
<dbReference type="GO" id="GO:0009306">
    <property type="term" value="P:protein secretion"/>
    <property type="evidence" value="ECO:0007669"/>
    <property type="project" value="InterPro"/>
</dbReference>
<dbReference type="Pfam" id="PF13629">
    <property type="entry name" value="T2SS-T3SS_pil_N"/>
    <property type="match status" value="1"/>
</dbReference>
<dbReference type="InterPro" id="IPR032789">
    <property type="entry name" value="T2SS-T3SS_pil_N"/>
</dbReference>
<reference evidence="6" key="7">
    <citation type="submission" date="2023-06" db="EMBL/GenBank/DDBJ databases">
        <title>Genomic Diversity of Vibrio spp. and Metagenomic Analysis of Pathogens in Florida Gulf Coastal Waters Following Hurricane Ian.</title>
        <authorList>
            <person name="Brumfield K.D."/>
        </authorList>
    </citation>
    <scope>NUCLEOTIDE SEQUENCE</scope>
    <source>
        <strain evidence="6">WBS2B-138</strain>
    </source>
</reference>
<dbReference type="EMBL" id="DACQKT010000002">
    <property type="protein sequence ID" value="HAS6676608.1"/>
    <property type="molecule type" value="Genomic_DNA"/>
</dbReference>
<name>A0A0D8WQI5_VIBPH</name>
<evidence type="ECO:0000313" key="10">
    <source>
        <dbReference type="EMBL" id="WAT92860.1"/>
    </source>
</evidence>
<sequence>MFNKNILLVTLGVALLLPASVSAGELLSLDKGAAKTINVKRNIDTVFVADTQIADYKVIANGKLVIYGIGRGATSIIAYDRAGNEIYNAEVVVNKSLRLLKQTIIARYPDEDIKLTNIGEQIVIDGVVSSEEIKDKVYRHVGEMLKKSKQRNTFELSGANGESVDPLDYTATYVFEDIINNLKVLTTDQINVKLTVAEVSSSFLTELGVSYAETNGKSIGGAGQFVNKILDFTAEDIVAVISASGNDSIGQVLAEPNLSVISGESASFLVGGEIPITVRDNDGISVTYKEYGVKLSMVAKVTDSENIRLSLLPEVSSIDKTNGVNSGLVSVPSLRTRKAQTTVQLKDGQSFVLAGLLTSEEQESLAKIPYLGDIPILGALFSKTNTERRKTELIIVATVNLVDPVKETDIKLPKFERTSDLERLLKLDLSKVDDEELENTIKAGGFN</sequence>
<accession>A0A0D8WQI5</accession>
<dbReference type="PRINTS" id="PR00811">
    <property type="entry name" value="BCTERIALGSPD"/>
</dbReference>
<reference evidence="5" key="4">
    <citation type="submission" date="2019-12" db="EMBL/GenBank/DDBJ databases">
        <authorList>
            <consortium name="NCBI Pathogen Detection Project"/>
        </authorList>
    </citation>
    <scope>NUCLEOTIDE SEQUENCE</scope>
    <source>
        <strain evidence="5">1930</strain>
    </source>
</reference>
<dbReference type="EMBL" id="JABCLB010002723">
    <property type="protein sequence ID" value="NMU87557.1"/>
    <property type="molecule type" value="Genomic_DNA"/>
</dbReference>
<reference evidence="7 13" key="5">
    <citation type="submission" date="2020-04" db="EMBL/GenBank/DDBJ databases">
        <title>Whole-genome sequencing of Vibrio spp. from China reveals different genetic environments of blaCTX-M-14 among diverse lineages.</title>
        <authorList>
            <person name="Zheng Z."/>
            <person name="Ye L."/>
            <person name="Chen S."/>
        </authorList>
    </citation>
    <scope>NUCLEOTIDE SEQUENCE [LARGE SCALE GENOMIC DNA]</scope>
    <source>
        <strain evidence="7 13">Vb0551</strain>
    </source>
</reference>
<dbReference type="OrthoDB" id="9775455at2"/>
<dbReference type="Proteomes" id="UP001253193">
    <property type="component" value="Unassembled WGS sequence"/>
</dbReference>
<dbReference type="InterPro" id="IPR001775">
    <property type="entry name" value="GspD/PilQ"/>
</dbReference>
<evidence type="ECO:0000313" key="8">
    <source>
        <dbReference type="EMBL" id="QHH12678.1"/>
    </source>
</evidence>
<evidence type="ECO:0000259" key="4">
    <source>
        <dbReference type="Pfam" id="PF13629"/>
    </source>
</evidence>
<evidence type="ECO:0000256" key="1">
    <source>
        <dbReference type="RuleBase" id="RU004003"/>
    </source>
</evidence>
<dbReference type="EMBL" id="VRMQ01000001">
    <property type="protein sequence ID" value="TXN17932.1"/>
    <property type="molecule type" value="Genomic_DNA"/>
</dbReference>
<dbReference type="Proteomes" id="UP001156560">
    <property type="component" value="Chromosome 2"/>
</dbReference>
<evidence type="ECO:0000313" key="5">
    <source>
        <dbReference type="EMBL" id="HAS6676608.1"/>
    </source>
</evidence>
<gene>
    <name evidence="8" type="ORF">EHC69_25910</name>
    <name evidence="9" type="ORF">FVP01_02785</name>
    <name evidence="7" type="ORF">HKB16_32435</name>
    <name evidence="5" type="ORF">I7278_07290</name>
    <name evidence="10" type="ORF">O1Q84_17810</name>
    <name evidence="6" type="ORF">QX249_05820</name>
</gene>
<dbReference type="Proteomes" id="UP000518904">
    <property type="component" value="Unassembled WGS sequence"/>
</dbReference>
<dbReference type="PANTHER" id="PTHR30332">
    <property type="entry name" value="PROBABLE GENERAL SECRETION PATHWAY PROTEIN D"/>
    <property type="match status" value="1"/>
</dbReference>
<dbReference type="InterPro" id="IPR004846">
    <property type="entry name" value="T2SS/T3SS_dom"/>
</dbReference>